<name>A0A841L4V4_9FIRM</name>
<dbReference type="Pfam" id="PF25601">
    <property type="entry name" value="AAA_lid_14"/>
    <property type="match status" value="1"/>
</dbReference>
<keyword evidence="6" id="KW-0804">Transcription</keyword>
<keyword evidence="12" id="KW-1185">Reference proteome</keyword>
<dbReference type="PROSITE" id="PS00675">
    <property type="entry name" value="SIGMA54_INTERACT_1"/>
    <property type="match status" value="1"/>
</dbReference>
<dbReference type="AlphaFoldDB" id="A0A841L4V4"/>
<evidence type="ECO:0000256" key="7">
    <source>
        <dbReference type="ARBA" id="ARBA00024867"/>
    </source>
</evidence>
<dbReference type="PROSITE" id="PS00676">
    <property type="entry name" value="SIGMA54_INTERACT_2"/>
    <property type="match status" value="1"/>
</dbReference>
<dbReference type="InterPro" id="IPR025943">
    <property type="entry name" value="Sigma_54_int_dom_ATP-bd_2"/>
</dbReference>
<comment type="caution">
    <text evidence="11">The sequence shown here is derived from an EMBL/GenBank/DDBJ whole genome shotgun (WGS) entry which is preliminary data.</text>
</comment>
<evidence type="ECO:0000256" key="5">
    <source>
        <dbReference type="ARBA" id="ARBA00023125"/>
    </source>
</evidence>
<dbReference type="PRINTS" id="PR01590">
    <property type="entry name" value="HTHFIS"/>
</dbReference>
<dbReference type="Pfam" id="PF02954">
    <property type="entry name" value="HTH_8"/>
    <property type="match status" value="1"/>
</dbReference>
<dbReference type="CDD" id="cd00009">
    <property type="entry name" value="AAA"/>
    <property type="match status" value="1"/>
</dbReference>
<keyword evidence="4" id="KW-0805">Transcription regulation</keyword>
<dbReference type="SUPFAM" id="SSF52540">
    <property type="entry name" value="P-loop containing nucleoside triphosphate hydrolases"/>
    <property type="match status" value="1"/>
</dbReference>
<evidence type="ECO:0000313" key="12">
    <source>
        <dbReference type="Proteomes" id="UP000579281"/>
    </source>
</evidence>
<reference evidence="11 12" key="1">
    <citation type="submission" date="2020-08" db="EMBL/GenBank/DDBJ databases">
        <title>Genomic Encyclopedia of Type Strains, Phase IV (KMG-IV): sequencing the most valuable type-strain genomes for metagenomic binning, comparative biology and taxonomic classification.</title>
        <authorList>
            <person name="Goeker M."/>
        </authorList>
    </citation>
    <scope>NUCLEOTIDE SEQUENCE [LARGE SCALE GENOMIC DNA]</scope>
    <source>
        <strain evidence="11 12">DSM 103526</strain>
    </source>
</reference>
<dbReference type="InterPro" id="IPR027417">
    <property type="entry name" value="P-loop_NTPase"/>
</dbReference>
<feature type="modified residue" description="4-aspartylphosphate" evidence="8">
    <location>
        <position position="55"/>
    </location>
</feature>
<dbReference type="Gene3D" id="3.40.50.2300">
    <property type="match status" value="1"/>
</dbReference>
<dbReference type="RefSeq" id="WP_243183354.1">
    <property type="nucleotide sequence ID" value="NZ_JACHEN010000023.1"/>
</dbReference>
<evidence type="ECO:0000256" key="4">
    <source>
        <dbReference type="ARBA" id="ARBA00023015"/>
    </source>
</evidence>
<dbReference type="PROSITE" id="PS00688">
    <property type="entry name" value="SIGMA54_INTERACT_3"/>
    <property type="match status" value="1"/>
</dbReference>
<dbReference type="InterPro" id="IPR002078">
    <property type="entry name" value="Sigma_54_int"/>
</dbReference>
<evidence type="ECO:0000256" key="6">
    <source>
        <dbReference type="ARBA" id="ARBA00023163"/>
    </source>
</evidence>
<gene>
    <name evidence="11" type="ORF">HNQ80_003474</name>
</gene>
<evidence type="ECO:0000313" key="11">
    <source>
        <dbReference type="EMBL" id="MBB6217355.1"/>
    </source>
</evidence>
<protein>
    <recommendedName>
        <fullName evidence="1">Stage 0 sporulation protein A homolog</fullName>
    </recommendedName>
</protein>
<feature type="domain" description="Sigma-54 factor interaction" evidence="9">
    <location>
        <begin position="144"/>
        <end position="373"/>
    </location>
</feature>
<dbReference type="FunFam" id="3.40.50.300:FF:000006">
    <property type="entry name" value="DNA-binding transcriptional regulator NtrC"/>
    <property type="match status" value="1"/>
</dbReference>
<evidence type="ECO:0000256" key="3">
    <source>
        <dbReference type="ARBA" id="ARBA00022840"/>
    </source>
</evidence>
<evidence type="ECO:0000256" key="8">
    <source>
        <dbReference type="PROSITE-ProRule" id="PRU00169"/>
    </source>
</evidence>
<evidence type="ECO:0000259" key="10">
    <source>
        <dbReference type="PROSITE" id="PS50110"/>
    </source>
</evidence>
<dbReference type="SUPFAM" id="SSF46689">
    <property type="entry name" value="Homeodomain-like"/>
    <property type="match status" value="1"/>
</dbReference>
<evidence type="ECO:0000256" key="1">
    <source>
        <dbReference type="ARBA" id="ARBA00018672"/>
    </source>
</evidence>
<dbReference type="GO" id="GO:0006355">
    <property type="term" value="P:regulation of DNA-templated transcription"/>
    <property type="evidence" value="ECO:0007669"/>
    <property type="project" value="InterPro"/>
</dbReference>
<keyword evidence="8" id="KW-0597">Phosphoprotein</keyword>
<dbReference type="InterPro" id="IPR003593">
    <property type="entry name" value="AAA+_ATPase"/>
</dbReference>
<dbReference type="PROSITE" id="PS50110">
    <property type="entry name" value="RESPONSE_REGULATORY"/>
    <property type="match status" value="1"/>
</dbReference>
<keyword evidence="2" id="KW-0547">Nucleotide-binding</keyword>
<comment type="function">
    <text evidence="7">May play the central regulatory role in sporulation. It may be an element of the effector pathway responsible for the activation of sporulation genes in response to nutritional stress. Spo0A may act in concert with spo0H (a sigma factor) to control the expression of some genes that are critical to the sporulation process.</text>
</comment>
<evidence type="ECO:0000256" key="2">
    <source>
        <dbReference type="ARBA" id="ARBA00022741"/>
    </source>
</evidence>
<dbReference type="SMART" id="SM00448">
    <property type="entry name" value="REC"/>
    <property type="match status" value="1"/>
</dbReference>
<dbReference type="EMBL" id="JACHEN010000023">
    <property type="protein sequence ID" value="MBB6217355.1"/>
    <property type="molecule type" value="Genomic_DNA"/>
</dbReference>
<accession>A0A841L4V4</accession>
<dbReference type="Gene3D" id="1.10.10.60">
    <property type="entry name" value="Homeodomain-like"/>
    <property type="match status" value="1"/>
</dbReference>
<dbReference type="SUPFAM" id="SSF52172">
    <property type="entry name" value="CheY-like"/>
    <property type="match status" value="1"/>
</dbReference>
<keyword evidence="3" id="KW-0067">ATP-binding</keyword>
<dbReference type="GO" id="GO:0000160">
    <property type="term" value="P:phosphorelay signal transduction system"/>
    <property type="evidence" value="ECO:0007669"/>
    <property type="project" value="InterPro"/>
</dbReference>
<keyword evidence="5 11" id="KW-0238">DNA-binding</keyword>
<dbReference type="InterPro" id="IPR025662">
    <property type="entry name" value="Sigma_54_int_dom_ATP-bd_1"/>
</dbReference>
<dbReference type="GO" id="GO:0005524">
    <property type="term" value="F:ATP binding"/>
    <property type="evidence" value="ECO:0007669"/>
    <property type="project" value="UniProtKB-KW"/>
</dbReference>
<dbReference type="InterPro" id="IPR058031">
    <property type="entry name" value="AAA_lid_NorR"/>
</dbReference>
<dbReference type="InterPro" id="IPR002197">
    <property type="entry name" value="HTH_Fis"/>
</dbReference>
<dbReference type="PROSITE" id="PS50045">
    <property type="entry name" value="SIGMA54_INTERACT_4"/>
    <property type="match status" value="1"/>
</dbReference>
<feature type="domain" description="Response regulatory" evidence="10">
    <location>
        <begin position="6"/>
        <end position="121"/>
    </location>
</feature>
<evidence type="ECO:0000259" key="9">
    <source>
        <dbReference type="PROSITE" id="PS50045"/>
    </source>
</evidence>
<dbReference type="InterPro" id="IPR011006">
    <property type="entry name" value="CheY-like_superfamily"/>
</dbReference>
<proteinExistence type="predicted"/>
<organism evidence="11 12">
    <name type="scientific">Anaerosolibacter carboniphilus</name>
    <dbReference type="NCBI Taxonomy" id="1417629"/>
    <lineage>
        <taxon>Bacteria</taxon>
        <taxon>Bacillati</taxon>
        <taxon>Bacillota</taxon>
        <taxon>Clostridia</taxon>
        <taxon>Peptostreptococcales</taxon>
        <taxon>Thermotaleaceae</taxon>
        <taxon>Anaerosolibacter</taxon>
    </lineage>
</organism>
<dbReference type="InterPro" id="IPR025944">
    <property type="entry name" value="Sigma_54_int_dom_CS"/>
</dbReference>
<dbReference type="Pfam" id="PF00158">
    <property type="entry name" value="Sigma54_activat"/>
    <property type="match status" value="1"/>
</dbReference>
<dbReference type="SMART" id="SM00382">
    <property type="entry name" value="AAA"/>
    <property type="match status" value="1"/>
</dbReference>
<dbReference type="Gene3D" id="1.10.8.60">
    <property type="match status" value="1"/>
</dbReference>
<dbReference type="InterPro" id="IPR001789">
    <property type="entry name" value="Sig_transdc_resp-reg_receiver"/>
</dbReference>
<dbReference type="Gene3D" id="3.40.50.300">
    <property type="entry name" value="P-loop containing nucleotide triphosphate hydrolases"/>
    <property type="match status" value="1"/>
</dbReference>
<dbReference type="Proteomes" id="UP000579281">
    <property type="component" value="Unassembled WGS sequence"/>
</dbReference>
<dbReference type="InterPro" id="IPR009057">
    <property type="entry name" value="Homeodomain-like_sf"/>
</dbReference>
<dbReference type="PANTHER" id="PTHR32071">
    <property type="entry name" value="TRANSCRIPTIONAL REGULATORY PROTEIN"/>
    <property type="match status" value="1"/>
</dbReference>
<sequence>MMESSKILIVDDEVEYRETYRMLLEGRGFFVGEASSSQEALEILEREYYPIVLSDVIMPGKDGFYLLNEIKRIYKDLIEVIILTGYGSIESAVKAMKIGALGYFIKSRNPEELFTEIEKAKRFIKLETQNNIVKREVSSKLFLNQTKNPKMLRVLKEVDAVAQSSSNILLTGETGVGKEVIANLIHQKSKRSKELFVPVNCQAISDSLLESELFGHEKGSFTGATSRRIGRFEEANGGTIFLDEMGEMSLSTQVKILRVLDNKQIERIGSNKQINVNFRLISATNRNLPKEIELGNFREDLYYRINTINIEIPPLRERKEDLKGMIDFWITHFSNEMKKNIRGIDRDTEQYLLEYNYPGNVRELKNIIERIVVLATDDVLRLDTLSNRRIKEISASQNNKIIPFKEARQRFEIDYIKNALEKCDNNITQAASLMGISRRQLFNKLVEYNLKTKYF</sequence>
<dbReference type="GO" id="GO:0043565">
    <property type="term" value="F:sequence-specific DNA binding"/>
    <property type="evidence" value="ECO:0007669"/>
    <property type="project" value="InterPro"/>
</dbReference>
<dbReference type="Pfam" id="PF00072">
    <property type="entry name" value="Response_reg"/>
    <property type="match status" value="1"/>
</dbReference>